<dbReference type="OrthoDB" id="9793669at2"/>
<proteinExistence type="predicted"/>
<name>A0A5C7GGI0_9FLAO</name>
<reference evidence="2 3" key="1">
    <citation type="submission" date="2019-08" db="EMBL/GenBank/DDBJ databases">
        <title>Seonamhaeicola sediminis sp. nov., isolated from marine sediment.</title>
        <authorList>
            <person name="Cao W.R."/>
        </authorList>
    </citation>
    <scope>NUCLEOTIDE SEQUENCE [LARGE SCALE GENOMIC DNA]</scope>
    <source>
        <strain evidence="2 3">1505</strain>
    </source>
</reference>
<protein>
    <submittedName>
        <fullName evidence="2">Uncharacterized protein</fullName>
    </submittedName>
</protein>
<evidence type="ECO:0000313" key="3">
    <source>
        <dbReference type="Proteomes" id="UP000321080"/>
    </source>
</evidence>
<evidence type="ECO:0000313" key="2">
    <source>
        <dbReference type="EMBL" id="TXG36747.1"/>
    </source>
</evidence>
<gene>
    <name evidence="2" type="ORF">FUA22_09200</name>
</gene>
<feature type="chain" id="PRO_5022709397" evidence="1">
    <location>
        <begin position="19"/>
        <end position="197"/>
    </location>
</feature>
<keyword evidence="3" id="KW-1185">Reference proteome</keyword>
<sequence>MRTKLCILGLIISFTSFAQNNIPTELWQIETAVLGLDDKFRGGAKVYGYDSEGNFKVLREGSNQYVCLADNPNNKGFQVAAYHKDLDVFMERGRELKSQGKNFKEIFDIREEEVKSGKLKIPHNATLTVLRGEVDNETYQIINQRVRYVVYIPYATSATTGLPEKPLKAGHPWIMNPGTHRAHIMITPTYPELDKKD</sequence>
<keyword evidence="1" id="KW-0732">Signal</keyword>
<evidence type="ECO:0000256" key="1">
    <source>
        <dbReference type="SAM" id="SignalP"/>
    </source>
</evidence>
<dbReference type="RefSeq" id="WP_147767672.1">
    <property type="nucleotide sequence ID" value="NZ_VRKQ01000010.1"/>
</dbReference>
<accession>A0A5C7GGI0</accession>
<organism evidence="2 3">
    <name type="scientific">Seonamhaeicola maritimus</name>
    <dbReference type="NCBI Taxonomy" id="2591822"/>
    <lineage>
        <taxon>Bacteria</taxon>
        <taxon>Pseudomonadati</taxon>
        <taxon>Bacteroidota</taxon>
        <taxon>Flavobacteriia</taxon>
        <taxon>Flavobacteriales</taxon>
        <taxon>Flavobacteriaceae</taxon>
    </lineage>
</organism>
<dbReference type="EMBL" id="VRKQ01000010">
    <property type="protein sequence ID" value="TXG36747.1"/>
    <property type="molecule type" value="Genomic_DNA"/>
</dbReference>
<dbReference type="Proteomes" id="UP000321080">
    <property type="component" value="Unassembled WGS sequence"/>
</dbReference>
<dbReference type="AlphaFoldDB" id="A0A5C7GGI0"/>
<feature type="signal peptide" evidence="1">
    <location>
        <begin position="1"/>
        <end position="18"/>
    </location>
</feature>
<comment type="caution">
    <text evidence="2">The sequence shown here is derived from an EMBL/GenBank/DDBJ whole genome shotgun (WGS) entry which is preliminary data.</text>
</comment>